<dbReference type="EMBL" id="WNTK01000006">
    <property type="protein sequence ID" value="KAG9481822.1"/>
    <property type="molecule type" value="Genomic_DNA"/>
</dbReference>
<sequence length="106" mass="12131">MNASPCTKYPVSHTTPKKSQLCYPPYYEMYHSGRDFLLKHTPYAITRGWICHGSGRNSNAKHIRKSSESDVTPARGHEEILRVLLWIASLLQNKNTLFVLLENIVC</sequence>
<organism evidence="1 2">
    <name type="scientific">Eleutherodactylus coqui</name>
    <name type="common">Puerto Rican coqui</name>
    <dbReference type="NCBI Taxonomy" id="57060"/>
    <lineage>
        <taxon>Eukaryota</taxon>
        <taxon>Metazoa</taxon>
        <taxon>Chordata</taxon>
        <taxon>Craniata</taxon>
        <taxon>Vertebrata</taxon>
        <taxon>Euteleostomi</taxon>
        <taxon>Amphibia</taxon>
        <taxon>Batrachia</taxon>
        <taxon>Anura</taxon>
        <taxon>Neobatrachia</taxon>
        <taxon>Hyloidea</taxon>
        <taxon>Eleutherodactylidae</taxon>
        <taxon>Eleutherodactylinae</taxon>
        <taxon>Eleutherodactylus</taxon>
        <taxon>Eleutherodactylus</taxon>
    </lineage>
</organism>
<protein>
    <submittedName>
        <fullName evidence="1">Uncharacterized protein</fullName>
    </submittedName>
</protein>
<proteinExistence type="predicted"/>
<evidence type="ECO:0000313" key="2">
    <source>
        <dbReference type="Proteomes" id="UP000770717"/>
    </source>
</evidence>
<gene>
    <name evidence="1" type="ORF">GDO78_010836</name>
</gene>
<name>A0A8J6K6P4_ELECQ</name>
<dbReference type="Proteomes" id="UP000770717">
    <property type="component" value="Unassembled WGS sequence"/>
</dbReference>
<evidence type="ECO:0000313" key="1">
    <source>
        <dbReference type="EMBL" id="KAG9481822.1"/>
    </source>
</evidence>
<dbReference type="AlphaFoldDB" id="A0A8J6K6P4"/>
<keyword evidence="2" id="KW-1185">Reference proteome</keyword>
<reference evidence="1" key="1">
    <citation type="thesis" date="2020" institute="ProQuest LLC" country="789 East Eisenhower Parkway, Ann Arbor, MI, USA">
        <title>Comparative Genomics and Chromosome Evolution.</title>
        <authorList>
            <person name="Mudd A.B."/>
        </authorList>
    </citation>
    <scope>NUCLEOTIDE SEQUENCE</scope>
    <source>
        <strain evidence="1">HN-11 Male</strain>
        <tissue evidence="1">Kidney and liver</tissue>
    </source>
</reference>
<comment type="caution">
    <text evidence="1">The sequence shown here is derived from an EMBL/GenBank/DDBJ whole genome shotgun (WGS) entry which is preliminary data.</text>
</comment>
<accession>A0A8J6K6P4</accession>